<dbReference type="Gene3D" id="3.50.50.60">
    <property type="entry name" value="FAD/NAD(P)-binding domain"/>
    <property type="match status" value="1"/>
</dbReference>
<gene>
    <name evidence="4" type="ORF">METZ01_LOCUS328102</name>
</gene>
<evidence type="ECO:0000256" key="2">
    <source>
        <dbReference type="ARBA" id="ARBA00023002"/>
    </source>
</evidence>
<organism evidence="4">
    <name type="scientific">marine metagenome</name>
    <dbReference type="NCBI Taxonomy" id="408172"/>
    <lineage>
        <taxon>unclassified sequences</taxon>
        <taxon>metagenomes</taxon>
        <taxon>ecological metagenomes</taxon>
    </lineage>
</organism>
<dbReference type="InterPro" id="IPR036188">
    <property type="entry name" value="FAD/NAD-bd_sf"/>
</dbReference>
<dbReference type="PROSITE" id="PS51257">
    <property type="entry name" value="PROKAR_LIPOPROTEIN"/>
    <property type="match status" value="1"/>
</dbReference>
<dbReference type="Pfam" id="PF00890">
    <property type="entry name" value="FAD_binding_2"/>
    <property type="match status" value="1"/>
</dbReference>
<dbReference type="GO" id="GO:0050660">
    <property type="term" value="F:flavin adenine dinucleotide binding"/>
    <property type="evidence" value="ECO:0007669"/>
    <property type="project" value="TreeGrafter"/>
</dbReference>
<evidence type="ECO:0000256" key="1">
    <source>
        <dbReference type="ARBA" id="ARBA00022630"/>
    </source>
</evidence>
<evidence type="ECO:0000313" key="4">
    <source>
        <dbReference type="EMBL" id="SVC75248.1"/>
    </source>
</evidence>
<dbReference type="GO" id="GO:0005886">
    <property type="term" value="C:plasma membrane"/>
    <property type="evidence" value="ECO:0007669"/>
    <property type="project" value="TreeGrafter"/>
</dbReference>
<dbReference type="GO" id="GO:0000104">
    <property type="term" value="F:succinate dehydrogenase activity"/>
    <property type="evidence" value="ECO:0007669"/>
    <property type="project" value="TreeGrafter"/>
</dbReference>
<dbReference type="PANTHER" id="PTHR11632">
    <property type="entry name" value="SUCCINATE DEHYDROGENASE 2 FLAVOPROTEIN SUBUNIT"/>
    <property type="match status" value="1"/>
</dbReference>
<dbReference type="GO" id="GO:0009055">
    <property type="term" value="F:electron transfer activity"/>
    <property type="evidence" value="ECO:0007669"/>
    <property type="project" value="TreeGrafter"/>
</dbReference>
<dbReference type="InterPro" id="IPR030664">
    <property type="entry name" value="SdhA/FrdA/AprA"/>
</dbReference>
<sequence length="172" mass="19268">MEPKVNNFEFSEKPEIVVHETDILLIGGGMAACGCAYEADRWATEQGLRITMVDKAATDRSGAVAMGLSAINTYVGQENTPEDYVRYVRNDLMGITREDLVYDVGRLVDDTVHLFEDWGLPIWKKDEEGHSIDGHTAMRNDMISLREGGKPVRSGRWQIMINGESYKVVIAE</sequence>
<dbReference type="PANTHER" id="PTHR11632:SF51">
    <property type="entry name" value="SUCCINATE DEHYDROGENASE [UBIQUINONE] FLAVOPROTEIN SUBUNIT, MITOCHONDRIAL"/>
    <property type="match status" value="1"/>
</dbReference>
<name>A0A382PRH5_9ZZZZ</name>
<dbReference type="SUPFAM" id="SSF51905">
    <property type="entry name" value="FAD/NAD(P)-binding domain"/>
    <property type="match status" value="1"/>
</dbReference>
<dbReference type="EMBL" id="UINC01108845">
    <property type="protein sequence ID" value="SVC75248.1"/>
    <property type="molecule type" value="Genomic_DNA"/>
</dbReference>
<accession>A0A382PRH5</accession>
<feature type="non-terminal residue" evidence="4">
    <location>
        <position position="172"/>
    </location>
</feature>
<keyword evidence="1" id="KW-0285">Flavoprotein</keyword>
<feature type="domain" description="FAD-dependent oxidoreductase 2 FAD-binding" evidence="3">
    <location>
        <begin position="22"/>
        <end position="130"/>
    </location>
</feature>
<dbReference type="InterPro" id="IPR003953">
    <property type="entry name" value="FAD-dep_OxRdtase_2_FAD-bd"/>
</dbReference>
<reference evidence="4" key="1">
    <citation type="submission" date="2018-05" db="EMBL/GenBank/DDBJ databases">
        <authorList>
            <person name="Lanie J.A."/>
            <person name="Ng W.-L."/>
            <person name="Kazmierczak K.M."/>
            <person name="Andrzejewski T.M."/>
            <person name="Davidsen T.M."/>
            <person name="Wayne K.J."/>
            <person name="Tettelin H."/>
            <person name="Glass J.I."/>
            <person name="Rusch D."/>
            <person name="Podicherti R."/>
            <person name="Tsui H.-C.T."/>
            <person name="Winkler M.E."/>
        </authorList>
    </citation>
    <scope>NUCLEOTIDE SEQUENCE</scope>
</reference>
<keyword evidence="2" id="KW-0560">Oxidoreductase</keyword>
<proteinExistence type="predicted"/>
<dbReference type="GO" id="GO:0009061">
    <property type="term" value="P:anaerobic respiration"/>
    <property type="evidence" value="ECO:0007669"/>
    <property type="project" value="TreeGrafter"/>
</dbReference>
<evidence type="ECO:0000259" key="3">
    <source>
        <dbReference type="Pfam" id="PF00890"/>
    </source>
</evidence>
<dbReference type="AlphaFoldDB" id="A0A382PRH5"/>
<protein>
    <recommendedName>
        <fullName evidence="3">FAD-dependent oxidoreductase 2 FAD-binding domain-containing protein</fullName>
    </recommendedName>
</protein>